<gene>
    <name evidence="2" type="ORF">NF717_12375</name>
</gene>
<feature type="non-terminal residue" evidence="2">
    <location>
        <position position="76"/>
    </location>
</feature>
<protein>
    <recommendedName>
        <fullName evidence="4">Calcium-binding protein</fullName>
    </recommendedName>
</protein>
<comment type="caution">
    <text evidence="2">The sequence shown here is derived from an EMBL/GenBank/DDBJ whole genome shotgun (WGS) entry which is preliminary data.</text>
</comment>
<dbReference type="EMBL" id="JAMWFV010000219">
    <property type="protein sequence ID" value="MDG6146431.1"/>
    <property type="molecule type" value="Genomic_DNA"/>
</dbReference>
<keyword evidence="3" id="KW-1185">Reference proteome</keyword>
<organism evidence="2 3">
    <name type="scientific">Lactococcus formosensis</name>
    <dbReference type="NCBI Taxonomy" id="1281486"/>
    <lineage>
        <taxon>Bacteria</taxon>
        <taxon>Bacillati</taxon>
        <taxon>Bacillota</taxon>
        <taxon>Bacilli</taxon>
        <taxon>Lactobacillales</taxon>
        <taxon>Streptococcaceae</taxon>
        <taxon>Lactococcus</taxon>
    </lineage>
</organism>
<evidence type="ECO:0000256" key="1">
    <source>
        <dbReference type="SAM" id="MobiDB-lite"/>
    </source>
</evidence>
<name>A0A9X4P0T6_9LACT</name>
<dbReference type="Proteomes" id="UP001153199">
    <property type="component" value="Unassembled WGS sequence"/>
</dbReference>
<feature type="region of interest" description="Disordered" evidence="1">
    <location>
        <begin position="57"/>
        <end position="76"/>
    </location>
</feature>
<sequence>VVDSSSDVVIENAGDGIDQVNSSVEFTLDRFVEHLTLTGTDGIGGDGTALANKIPGNAGGNYLGGHEGNDTLTGND</sequence>
<feature type="compositionally biased region" description="Gly residues" evidence="1">
    <location>
        <begin position="57"/>
        <end position="66"/>
    </location>
</feature>
<dbReference type="AlphaFoldDB" id="A0A9X4P0T6"/>
<proteinExistence type="predicted"/>
<evidence type="ECO:0008006" key="4">
    <source>
        <dbReference type="Google" id="ProtNLM"/>
    </source>
</evidence>
<evidence type="ECO:0000313" key="2">
    <source>
        <dbReference type="EMBL" id="MDG6146431.1"/>
    </source>
</evidence>
<accession>A0A9X4P0T6</accession>
<feature type="non-terminal residue" evidence="2">
    <location>
        <position position="1"/>
    </location>
</feature>
<reference evidence="2" key="1">
    <citation type="submission" date="2022-06" db="EMBL/GenBank/DDBJ databases">
        <title>Lactococcus from bovine mastitis in China.</title>
        <authorList>
            <person name="Lin Y."/>
            <person name="Han B."/>
        </authorList>
    </citation>
    <scope>NUCLEOTIDE SEQUENCE</scope>
    <source>
        <strain evidence="2">Ningxia-I-26</strain>
    </source>
</reference>
<evidence type="ECO:0000313" key="3">
    <source>
        <dbReference type="Proteomes" id="UP001153199"/>
    </source>
</evidence>